<comment type="subcellular location">
    <subcellularLocation>
        <location evidence="1">Cell membrane</location>
        <topology evidence="1">Multi-pass membrane protein</topology>
    </subcellularLocation>
</comment>
<feature type="transmembrane region" description="Helical" evidence="7">
    <location>
        <begin position="370"/>
        <end position="390"/>
    </location>
</feature>
<feature type="compositionally biased region" description="Low complexity" evidence="6">
    <location>
        <begin position="294"/>
        <end position="303"/>
    </location>
</feature>
<dbReference type="AlphaFoldDB" id="A0A8J8K9R5"/>
<feature type="compositionally biased region" description="Polar residues" evidence="6">
    <location>
        <begin position="266"/>
        <end position="276"/>
    </location>
</feature>
<evidence type="ECO:0000256" key="7">
    <source>
        <dbReference type="SAM" id="Phobius"/>
    </source>
</evidence>
<evidence type="ECO:0000256" key="1">
    <source>
        <dbReference type="ARBA" id="ARBA00004651"/>
    </source>
</evidence>
<name>A0A8J8K9R5_9EURY</name>
<evidence type="ECO:0000256" key="2">
    <source>
        <dbReference type="ARBA" id="ARBA00022475"/>
    </source>
</evidence>
<feature type="transmembrane region" description="Helical" evidence="7">
    <location>
        <begin position="396"/>
        <end position="423"/>
    </location>
</feature>
<keyword evidence="4 7" id="KW-1133">Transmembrane helix</keyword>
<dbReference type="Pfam" id="PF03631">
    <property type="entry name" value="Virul_fac_BrkB"/>
    <property type="match status" value="1"/>
</dbReference>
<evidence type="ECO:0000256" key="6">
    <source>
        <dbReference type="SAM" id="MobiDB-lite"/>
    </source>
</evidence>
<gene>
    <name evidence="8" type="ORF">HT576_00215</name>
</gene>
<feature type="transmembrane region" description="Helical" evidence="7">
    <location>
        <begin position="194"/>
        <end position="216"/>
    </location>
</feature>
<dbReference type="GO" id="GO:0005886">
    <property type="term" value="C:plasma membrane"/>
    <property type="evidence" value="ECO:0007669"/>
    <property type="project" value="UniProtKB-SubCell"/>
</dbReference>
<sequence length="438" mass="47364">MLNRRFDFELAGDALRLARSEQLTLLAAGVAFYGFISLVPLMLLALGLAASIGGEALAERLTAAATDVLTESARELLAETVLDDTGRQSATVAGALGLLWGSSRVLRGLDRAFSQVYGTAGSKSLLDTAWDAMIVFLVITGGLGLVAALELLIRYVPFLGATIVGPIFVLLGLTATFLPLYVVFPDADVDLREALPGTLVAAVGWYVLSRTFSLYAAFAGDYVVYGALGAVFLVLAWLYLGAIILVFGAVLNAVLADREVDRQLQSPGHRQFSTEAMTDDATGADEGATDDHAGTATGSAEAGSSRRRSARTRDRSEDPEALREEIERLRDRVDSFEDNVERRTVEKESLESELKRYVRRKQRRGHATDWGPYLVLLYGTAMSIGAFYFLEGGWAILAMLVVWTSTLGVYVLMVLFGFGISVLGLPGRVRDMVGERRS</sequence>
<dbReference type="InterPro" id="IPR017039">
    <property type="entry name" value="Virul_fac_BrkB"/>
</dbReference>
<evidence type="ECO:0000256" key="5">
    <source>
        <dbReference type="ARBA" id="ARBA00023136"/>
    </source>
</evidence>
<feature type="transmembrane region" description="Helical" evidence="7">
    <location>
        <begin position="159"/>
        <end position="182"/>
    </location>
</feature>
<keyword evidence="2" id="KW-1003">Cell membrane</keyword>
<feature type="transmembrane region" description="Helical" evidence="7">
    <location>
        <begin position="132"/>
        <end position="153"/>
    </location>
</feature>
<protein>
    <submittedName>
        <fullName evidence="8">YihY/virulence factor BrkB family protein</fullName>
    </submittedName>
</protein>
<evidence type="ECO:0000313" key="8">
    <source>
        <dbReference type="EMBL" id="NUB89455.1"/>
    </source>
</evidence>
<organism evidence="8 9">
    <name type="scientific">Haloterrigena gelatinilytica</name>
    <dbReference type="NCBI Taxonomy" id="2741724"/>
    <lineage>
        <taxon>Archaea</taxon>
        <taxon>Methanobacteriati</taxon>
        <taxon>Methanobacteriota</taxon>
        <taxon>Stenosarchaea group</taxon>
        <taxon>Halobacteria</taxon>
        <taxon>Halobacteriales</taxon>
        <taxon>Natrialbaceae</taxon>
        <taxon>Haloterrigena</taxon>
    </lineage>
</organism>
<dbReference type="NCBIfam" id="TIGR00765">
    <property type="entry name" value="yihY_not_rbn"/>
    <property type="match status" value="1"/>
</dbReference>
<proteinExistence type="predicted"/>
<dbReference type="PANTHER" id="PTHR30213:SF0">
    <property type="entry name" value="UPF0761 MEMBRANE PROTEIN YIHY"/>
    <property type="match status" value="1"/>
</dbReference>
<accession>A0A8J8K9R5</accession>
<keyword evidence="5 7" id="KW-0472">Membrane</keyword>
<comment type="caution">
    <text evidence="8">The sequence shown here is derived from an EMBL/GenBank/DDBJ whole genome shotgun (WGS) entry which is preliminary data.</text>
</comment>
<dbReference type="RefSeq" id="WP_174702934.1">
    <property type="nucleotide sequence ID" value="NZ_JABURA010000001.1"/>
</dbReference>
<evidence type="ECO:0000256" key="3">
    <source>
        <dbReference type="ARBA" id="ARBA00022692"/>
    </source>
</evidence>
<evidence type="ECO:0000313" key="9">
    <source>
        <dbReference type="Proteomes" id="UP000728647"/>
    </source>
</evidence>
<feature type="region of interest" description="Disordered" evidence="6">
    <location>
        <begin position="266"/>
        <end position="323"/>
    </location>
</feature>
<feature type="transmembrane region" description="Helical" evidence="7">
    <location>
        <begin position="222"/>
        <end position="255"/>
    </location>
</feature>
<feature type="transmembrane region" description="Helical" evidence="7">
    <location>
        <begin position="25"/>
        <end position="50"/>
    </location>
</feature>
<reference evidence="8" key="1">
    <citation type="submission" date="2020-06" db="EMBL/GenBank/DDBJ databases">
        <title>Haloterrigena sp. nov., an extremely halophilic archaeon isolated from a saline sediment.</title>
        <authorList>
            <person name="Liu B.-B."/>
        </authorList>
    </citation>
    <scope>NUCLEOTIDE SEQUENCE</scope>
    <source>
        <strain evidence="8">SYSU A121-1</strain>
    </source>
</reference>
<dbReference type="EMBL" id="JABURA010000001">
    <property type="protein sequence ID" value="NUB89455.1"/>
    <property type="molecule type" value="Genomic_DNA"/>
</dbReference>
<dbReference type="Proteomes" id="UP000728647">
    <property type="component" value="Unassembled WGS sequence"/>
</dbReference>
<dbReference type="PANTHER" id="PTHR30213">
    <property type="entry name" value="INNER MEMBRANE PROTEIN YHJD"/>
    <property type="match status" value="1"/>
</dbReference>
<evidence type="ECO:0000256" key="4">
    <source>
        <dbReference type="ARBA" id="ARBA00022989"/>
    </source>
</evidence>
<keyword evidence="3 7" id="KW-0812">Transmembrane</keyword>
<feature type="compositionally biased region" description="Basic and acidic residues" evidence="6">
    <location>
        <begin position="311"/>
        <end position="323"/>
    </location>
</feature>